<dbReference type="GO" id="GO:0016791">
    <property type="term" value="F:phosphatase activity"/>
    <property type="evidence" value="ECO:0007669"/>
    <property type="project" value="TreeGrafter"/>
</dbReference>
<evidence type="ECO:0000256" key="1">
    <source>
        <dbReference type="ARBA" id="ARBA00022801"/>
    </source>
</evidence>
<dbReference type="InterPro" id="IPR029016">
    <property type="entry name" value="GAF-like_dom_sf"/>
</dbReference>
<dbReference type="InterPro" id="IPR036457">
    <property type="entry name" value="PPM-type-like_dom_sf"/>
</dbReference>
<dbReference type="Gene3D" id="3.60.40.10">
    <property type="entry name" value="PPM-type phosphatase domain"/>
    <property type="match status" value="1"/>
</dbReference>
<comment type="caution">
    <text evidence="4">The sequence shown here is derived from an EMBL/GenBank/DDBJ whole genome shotgun (WGS) entry which is preliminary data.</text>
</comment>
<dbReference type="Pfam" id="PF07228">
    <property type="entry name" value="SpoIIE"/>
    <property type="match status" value="1"/>
</dbReference>
<name>A0A7W3T3T8_9ACTN</name>
<feature type="region of interest" description="Disordered" evidence="2">
    <location>
        <begin position="1"/>
        <end position="51"/>
    </location>
</feature>
<sequence>MNSPSAPKVAGSRHPVPLVSDTAGNAEGAVPPVGTGSGSDDAASVASPVGHPGAAQDRLAAWIADLTGLHELLERLCRTTTPEAALRETLRAGAGLAGARRGMLALRPTEPGAPERTVGFGLAPCDLGAMETVPRSSDPCARLLDEVLPTPPGDGPPAGGTAPGEDGPPGTAEPAAEITLPDIAAGYAQPLTVEDGRRIGAAVWFYDEPGVPDARRRHLLALYLRQAGAHIANRLELSRARSAVREVREGLLPRCLPHLPGVALAVRRLPGGTTGPGGAGGARGTEDLHGTGENGDTDCGTFHEALALPEQALGLAMGSITGTGPRVVAAMGRLLAGLRAYAVMEGEDPVAVLSDLELLLRVTESVRCATALFGYVEPANRRLVIASAGHPPPLIVGDTRVQYAETTLSAPLGMLTCWEAPSVEVELRPGETVLLCSEGLLRRLDGGGGAGTGSMDRAFARLHATAARAPASVRRDPGALADHVLASLPAADPTGCRPGGSPGDAVVLAARF</sequence>
<keyword evidence="1" id="KW-0378">Hydrolase</keyword>
<feature type="compositionally biased region" description="Low complexity" evidence="2">
    <location>
        <begin position="38"/>
        <end position="50"/>
    </location>
</feature>
<gene>
    <name evidence="4" type="ORF">FOE67_13045</name>
</gene>
<feature type="region of interest" description="Disordered" evidence="2">
    <location>
        <begin position="146"/>
        <end position="175"/>
    </location>
</feature>
<dbReference type="Proteomes" id="UP000530234">
    <property type="component" value="Unassembled WGS sequence"/>
</dbReference>
<evidence type="ECO:0000313" key="4">
    <source>
        <dbReference type="EMBL" id="MBB0230412.1"/>
    </source>
</evidence>
<feature type="compositionally biased region" description="Low complexity" evidence="2">
    <location>
        <begin position="163"/>
        <end position="175"/>
    </location>
</feature>
<dbReference type="AlphaFoldDB" id="A0A7W3T3T8"/>
<feature type="domain" description="PPM-type phosphatase" evidence="3">
    <location>
        <begin position="294"/>
        <end position="512"/>
    </location>
</feature>
<proteinExistence type="predicted"/>
<dbReference type="Gene3D" id="3.30.450.40">
    <property type="match status" value="1"/>
</dbReference>
<evidence type="ECO:0000256" key="2">
    <source>
        <dbReference type="SAM" id="MobiDB-lite"/>
    </source>
</evidence>
<organism evidence="4 5">
    <name type="scientific">Streptomyces calidiresistens</name>
    <dbReference type="NCBI Taxonomy" id="1485586"/>
    <lineage>
        <taxon>Bacteria</taxon>
        <taxon>Bacillati</taxon>
        <taxon>Actinomycetota</taxon>
        <taxon>Actinomycetes</taxon>
        <taxon>Kitasatosporales</taxon>
        <taxon>Streptomycetaceae</taxon>
        <taxon>Streptomyces</taxon>
    </lineage>
</organism>
<dbReference type="PANTHER" id="PTHR43156">
    <property type="entry name" value="STAGE II SPORULATION PROTEIN E-RELATED"/>
    <property type="match status" value="1"/>
</dbReference>
<dbReference type="SMART" id="SM00331">
    <property type="entry name" value="PP2C_SIG"/>
    <property type="match status" value="1"/>
</dbReference>
<dbReference type="EMBL" id="VKHS01000277">
    <property type="protein sequence ID" value="MBB0230412.1"/>
    <property type="molecule type" value="Genomic_DNA"/>
</dbReference>
<accession>A0A7W3T3T8</accession>
<dbReference type="PANTHER" id="PTHR43156:SF2">
    <property type="entry name" value="STAGE II SPORULATION PROTEIN E"/>
    <property type="match status" value="1"/>
</dbReference>
<evidence type="ECO:0000259" key="3">
    <source>
        <dbReference type="SMART" id="SM00331"/>
    </source>
</evidence>
<reference evidence="5" key="1">
    <citation type="submission" date="2019-10" db="EMBL/GenBank/DDBJ databases">
        <title>Streptomyces sp. nov., a novel actinobacterium isolated from alkaline environment.</title>
        <authorList>
            <person name="Golinska P."/>
        </authorList>
    </citation>
    <scope>NUCLEOTIDE SEQUENCE [LARGE SCALE GENOMIC DNA]</scope>
    <source>
        <strain evidence="5">DSM 42108</strain>
    </source>
</reference>
<dbReference type="InterPro" id="IPR052016">
    <property type="entry name" value="Bact_Sigma-Reg"/>
</dbReference>
<keyword evidence="5" id="KW-1185">Reference proteome</keyword>
<dbReference type="InterPro" id="IPR001932">
    <property type="entry name" value="PPM-type_phosphatase-like_dom"/>
</dbReference>
<protein>
    <submittedName>
        <fullName evidence="4">SpoIIE family protein phosphatase</fullName>
    </submittedName>
</protein>
<evidence type="ECO:0000313" key="5">
    <source>
        <dbReference type="Proteomes" id="UP000530234"/>
    </source>
</evidence>